<keyword evidence="2" id="KW-1185">Reference proteome</keyword>
<dbReference type="Proteomes" id="UP000281553">
    <property type="component" value="Unassembled WGS sequence"/>
</dbReference>
<dbReference type="OrthoDB" id="6285976at2759"/>
<organism evidence="1 2">
    <name type="scientific">Dibothriocephalus latus</name>
    <name type="common">Fish tapeworm</name>
    <name type="synonym">Diphyllobothrium latum</name>
    <dbReference type="NCBI Taxonomy" id="60516"/>
    <lineage>
        <taxon>Eukaryota</taxon>
        <taxon>Metazoa</taxon>
        <taxon>Spiralia</taxon>
        <taxon>Lophotrochozoa</taxon>
        <taxon>Platyhelminthes</taxon>
        <taxon>Cestoda</taxon>
        <taxon>Eucestoda</taxon>
        <taxon>Diphyllobothriidea</taxon>
        <taxon>Diphyllobothriidae</taxon>
        <taxon>Dibothriocephalus</taxon>
    </lineage>
</organism>
<gene>
    <name evidence="1" type="ORF">DILT_LOCUS219</name>
</gene>
<accession>A0A3P6QJR4</accession>
<evidence type="ECO:0000313" key="2">
    <source>
        <dbReference type="Proteomes" id="UP000281553"/>
    </source>
</evidence>
<name>A0A3P6QJR4_DIBLA</name>
<proteinExistence type="predicted"/>
<sequence>MGPTPLALERSFHLPYVDFHPEAFFSVQLEKTKSKNKKNSVNESEKLKRDLISQFCNDFSRRAQQTSLRAQIIAVYTSLLTVLKKIPNIADEFFIIGTMYEKKGIDDDADVAANDPRKLRKRPRRVLSLDGTKFYNLWFIPHFLEVLFIFRHLDDESCIKALRNMCRIASALHDIVHYLVSFARLGIDSAKISTEQRAQIYAKARKASPPS</sequence>
<dbReference type="AlphaFoldDB" id="A0A3P6QJR4"/>
<dbReference type="EMBL" id="UYRU01000798">
    <property type="protein sequence ID" value="VDK30708.1"/>
    <property type="molecule type" value="Genomic_DNA"/>
</dbReference>
<dbReference type="InterPro" id="IPR040401">
    <property type="entry name" value="CCDC162"/>
</dbReference>
<reference evidence="1 2" key="1">
    <citation type="submission" date="2018-11" db="EMBL/GenBank/DDBJ databases">
        <authorList>
            <consortium name="Pathogen Informatics"/>
        </authorList>
    </citation>
    <scope>NUCLEOTIDE SEQUENCE [LARGE SCALE GENOMIC DNA]</scope>
</reference>
<evidence type="ECO:0000313" key="1">
    <source>
        <dbReference type="EMBL" id="VDK30708.1"/>
    </source>
</evidence>
<dbReference type="PANTHER" id="PTHR33331">
    <property type="entry name" value="COILED-COIL DOMAIN-CONTAINING PROTEIN 162"/>
    <property type="match status" value="1"/>
</dbReference>
<protein>
    <submittedName>
        <fullName evidence="1">Uncharacterized protein</fullName>
    </submittedName>
</protein>
<dbReference type="PANTHER" id="PTHR33331:SF13">
    <property type="entry name" value="COILED-COIL DOMAIN CONTAINING 162"/>
    <property type="match status" value="1"/>
</dbReference>